<dbReference type="GO" id="GO:0005737">
    <property type="term" value="C:cytoplasm"/>
    <property type="evidence" value="ECO:0007669"/>
    <property type="project" value="TreeGrafter"/>
</dbReference>
<accession>B4CZA2</accession>
<gene>
    <name evidence="3" type="ORF">CfE428DRAFT_1990</name>
</gene>
<dbReference type="Gene3D" id="3.30.9.10">
    <property type="entry name" value="D-Amino Acid Oxidase, subunit A, domain 2"/>
    <property type="match status" value="1"/>
</dbReference>
<dbReference type="InterPro" id="IPR036188">
    <property type="entry name" value="FAD/NAD-bd_sf"/>
</dbReference>
<dbReference type="SUPFAM" id="SSF54373">
    <property type="entry name" value="FAD-linked reductases, C-terminal domain"/>
    <property type="match status" value="1"/>
</dbReference>
<reference evidence="3 4" key="1">
    <citation type="journal article" date="2011" name="J. Bacteriol.">
        <title>Genome sequence of Chthoniobacter flavus Ellin428, an aerobic heterotrophic soil bacterium.</title>
        <authorList>
            <person name="Kant R."/>
            <person name="van Passel M.W."/>
            <person name="Palva A."/>
            <person name="Lucas S."/>
            <person name="Lapidus A."/>
            <person name="Glavina Del Rio T."/>
            <person name="Dalin E."/>
            <person name="Tice H."/>
            <person name="Bruce D."/>
            <person name="Goodwin L."/>
            <person name="Pitluck S."/>
            <person name="Larimer F.W."/>
            <person name="Land M.L."/>
            <person name="Hauser L."/>
            <person name="Sangwan P."/>
            <person name="de Vos W.M."/>
            <person name="Janssen P.H."/>
            <person name="Smidt H."/>
        </authorList>
    </citation>
    <scope>NUCLEOTIDE SEQUENCE [LARGE SCALE GENOMIC DNA]</scope>
    <source>
        <strain evidence="3 4">Ellin428</strain>
    </source>
</reference>
<dbReference type="AlphaFoldDB" id="B4CZA2"/>
<feature type="domain" description="FAD dependent oxidoreductase" evidence="2">
    <location>
        <begin position="3"/>
        <end position="390"/>
    </location>
</feature>
<dbReference type="GO" id="GO:0016491">
    <property type="term" value="F:oxidoreductase activity"/>
    <property type="evidence" value="ECO:0007669"/>
    <property type="project" value="UniProtKB-KW"/>
</dbReference>
<dbReference type="FunCoup" id="B4CZA2">
    <property type="interactions" value="447"/>
</dbReference>
<evidence type="ECO:0000259" key="2">
    <source>
        <dbReference type="Pfam" id="PF01266"/>
    </source>
</evidence>
<sequence length="409" mass="45005">MKHVAIVGGGVIGLSAALECARRGHRVTVIERAPARRGASLGNAGMIVPSHFVPLAAPGMIGLGLKWMWNPESPFYIQPRLDWDLLAWAIRFWRASTPERVQRVAPLLRDLHLASRELYARLAEEEDFGLVKKGLLMLCKTERALEEEARTAAKAQTLDIPAKVLDAPQTAARDPSVTMDIAGAVYFEKDCHLDPARYVATLERRLRATGAELLYDGNVIGWRREGDRFVAARTTRGEIAADEFILAGGAWSPELGLRLPMQAGKGYSVTLPEPIEQPQLCSIFTEARIAVTPMGNALRFGGTMEIAGTNERINPRRVEGILRAVPHYFPHFRREHFAGLQPWCGLRPCSPDGLPYLGRTRAATNLVVATGHAMMGLSLAPITGELVGQLVDREPPRFDLGLLDVDRYA</sequence>
<dbReference type="Pfam" id="PF01266">
    <property type="entry name" value="DAO"/>
    <property type="match status" value="1"/>
</dbReference>
<dbReference type="PANTHER" id="PTHR13847">
    <property type="entry name" value="SARCOSINE DEHYDROGENASE-RELATED"/>
    <property type="match status" value="1"/>
</dbReference>
<name>B4CZA2_9BACT</name>
<dbReference type="SUPFAM" id="SSF51905">
    <property type="entry name" value="FAD/NAD(P)-binding domain"/>
    <property type="match status" value="1"/>
</dbReference>
<dbReference type="InParanoid" id="B4CZA2"/>
<dbReference type="STRING" id="497964.CfE428DRAFT_1990"/>
<comment type="caution">
    <text evidence="3">The sequence shown here is derived from an EMBL/GenBank/DDBJ whole genome shotgun (WGS) entry which is preliminary data.</text>
</comment>
<evidence type="ECO:0000313" key="3">
    <source>
        <dbReference type="EMBL" id="EDY20793.1"/>
    </source>
</evidence>
<proteinExistence type="predicted"/>
<evidence type="ECO:0000256" key="1">
    <source>
        <dbReference type="ARBA" id="ARBA00023002"/>
    </source>
</evidence>
<dbReference type="Gene3D" id="3.50.50.60">
    <property type="entry name" value="FAD/NAD(P)-binding domain"/>
    <property type="match status" value="2"/>
</dbReference>
<keyword evidence="4" id="KW-1185">Reference proteome</keyword>
<organism evidence="3 4">
    <name type="scientific">Chthoniobacter flavus Ellin428</name>
    <dbReference type="NCBI Taxonomy" id="497964"/>
    <lineage>
        <taxon>Bacteria</taxon>
        <taxon>Pseudomonadati</taxon>
        <taxon>Verrucomicrobiota</taxon>
        <taxon>Spartobacteria</taxon>
        <taxon>Chthoniobacterales</taxon>
        <taxon>Chthoniobacteraceae</taxon>
        <taxon>Chthoniobacter</taxon>
    </lineage>
</organism>
<dbReference type="InterPro" id="IPR006076">
    <property type="entry name" value="FAD-dep_OxRdtase"/>
</dbReference>
<dbReference type="eggNOG" id="COG0665">
    <property type="taxonomic scope" value="Bacteria"/>
</dbReference>
<evidence type="ECO:0000313" key="4">
    <source>
        <dbReference type="Proteomes" id="UP000005824"/>
    </source>
</evidence>
<dbReference type="Proteomes" id="UP000005824">
    <property type="component" value="Unassembled WGS sequence"/>
</dbReference>
<dbReference type="PANTHER" id="PTHR13847:SF289">
    <property type="entry name" value="GLYCINE OXIDASE"/>
    <property type="match status" value="1"/>
</dbReference>
<protein>
    <submittedName>
        <fullName evidence="3">FAD dependent oxidoreductase</fullName>
    </submittedName>
</protein>
<keyword evidence="1" id="KW-0560">Oxidoreductase</keyword>
<dbReference type="RefSeq" id="WP_006979315.1">
    <property type="nucleotide sequence ID" value="NZ_ABVL01000004.1"/>
</dbReference>
<dbReference type="EMBL" id="ABVL01000004">
    <property type="protein sequence ID" value="EDY20793.1"/>
    <property type="molecule type" value="Genomic_DNA"/>
</dbReference>